<comment type="subunit">
    <text evidence="4">Homooligomer.</text>
</comment>
<name>W9C8Z4_SCLBF</name>
<comment type="similarity">
    <text evidence="3">Belongs to the TPT transporter family. SLC35D subfamily.</text>
</comment>
<keyword evidence="6 9" id="KW-1133">Transmembrane helix</keyword>
<dbReference type="Pfam" id="PF03151">
    <property type="entry name" value="TPT"/>
    <property type="match status" value="1"/>
</dbReference>
<feature type="transmembrane region" description="Helical" evidence="9">
    <location>
        <begin position="206"/>
        <end position="229"/>
    </location>
</feature>
<dbReference type="AlphaFoldDB" id="W9C8Z4"/>
<dbReference type="PRINTS" id="PR01217">
    <property type="entry name" value="PRICHEXTENSN"/>
</dbReference>
<keyword evidence="12" id="KW-1185">Reference proteome</keyword>
<feature type="transmembrane region" description="Helical" evidence="9">
    <location>
        <begin position="400"/>
        <end position="421"/>
    </location>
</feature>
<comment type="caution">
    <text evidence="11">The sequence shown here is derived from an EMBL/GenBank/DDBJ whole genome shotgun (WGS) entry which is preliminary data.</text>
</comment>
<dbReference type="EMBL" id="AYSA01000548">
    <property type="protein sequence ID" value="ESZ91045.1"/>
    <property type="molecule type" value="Genomic_DNA"/>
</dbReference>
<reference evidence="11 12" key="1">
    <citation type="journal article" date="2014" name="Genome Announc.">
        <title>Draft genome sequence of Sclerotinia borealis, a psychrophilic plant pathogenic fungus.</title>
        <authorList>
            <person name="Mardanov A.V."/>
            <person name="Beletsky A.V."/>
            <person name="Kadnikov V.V."/>
            <person name="Ignatov A.N."/>
            <person name="Ravin N.V."/>
        </authorList>
    </citation>
    <scope>NUCLEOTIDE SEQUENCE [LARGE SCALE GENOMIC DNA]</scope>
    <source>
        <strain evidence="12">F-4157</strain>
    </source>
</reference>
<evidence type="ECO:0000256" key="8">
    <source>
        <dbReference type="SAM" id="MobiDB-lite"/>
    </source>
</evidence>
<dbReference type="Proteomes" id="UP000019487">
    <property type="component" value="Unassembled WGS sequence"/>
</dbReference>
<evidence type="ECO:0000256" key="9">
    <source>
        <dbReference type="SAM" id="Phobius"/>
    </source>
</evidence>
<evidence type="ECO:0000256" key="2">
    <source>
        <dbReference type="ARBA" id="ARBA00004477"/>
    </source>
</evidence>
<dbReference type="InterPro" id="IPR004853">
    <property type="entry name" value="Sugar_P_trans_dom"/>
</dbReference>
<accession>W9C8Z4</accession>
<feature type="region of interest" description="Disordered" evidence="8">
    <location>
        <begin position="14"/>
        <end position="104"/>
    </location>
</feature>
<dbReference type="GO" id="GO:0005789">
    <property type="term" value="C:endoplasmic reticulum membrane"/>
    <property type="evidence" value="ECO:0007669"/>
    <property type="project" value="UniProtKB-SubCell"/>
</dbReference>
<dbReference type="HOGENOM" id="CLU_584165_0_0_1"/>
<sequence>MNLDLPPNAAWAANAIDPKKKKASSFSSSILPPPPPPPPTIPPPPKPPIAAPKRNSGMAFTMVPGLASQPSTSSPVPPAPRPASAAAPIASVPPPPPPAVVAAPKRNSGMAFKMAPGGLTSQPSTSAPVPAPGGRTSTRAISIASRKWIGIGPPITWRIFVGFFRYPYPWLLTAWHALCSSLGTYVSRRLNAAHSEHRCHEKNHYILMFSILYTVNIAVSNVALGLTTIPDHQTIRSSIPFFILLLNLLLYHHLPTPLTILTLLPLTLGILLASASSSTLTPAPLALTLLSSLLSALKTLITHSLQTSPSLCIPPLALLHSIAPLAGIQATIWSYMNGEIDEFLVKQIFARTSTSTSTSTLTSTLTPKSTPLLFHLLLNGLTAFLLNYSSLTTNKKTSALSMAVLGNIKQALSIGASVLLFRHGYTGFTHIFGVLLALGGGFLYSVIEVRALGNGNAHLKEKGRISSA</sequence>
<dbReference type="OrthoDB" id="10261634at2759"/>
<evidence type="ECO:0000256" key="6">
    <source>
        <dbReference type="ARBA" id="ARBA00022989"/>
    </source>
</evidence>
<feature type="domain" description="Sugar phosphate transporter" evidence="10">
    <location>
        <begin position="166"/>
        <end position="445"/>
    </location>
</feature>
<evidence type="ECO:0000256" key="4">
    <source>
        <dbReference type="ARBA" id="ARBA00011182"/>
    </source>
</evidence>
<feature type="compositionally biased region" description="Pro residues" evidence="8">
    <location>
        <begin position="31"/>
        <end position="50"/>
    </location>
</feature>
<keyword evidence="5 9" id="KW-0812">Transmembrane</keyword>
<proteinExistence type="inferred from homology"/>
<feature type="transmembrane region" description="Helical" evidence="9">
    <location>
        <begin position="168"/>
        <end position="186"/>
    </location>
</feature>
<evidence type="ECO:0000259" key="10">
    <source>
        <dbReference type="Pfam" id="PF03151"/>
    </source>
</evidence>
<feature type="transmembrane region" description="Helical" evidence="9">
    <location>
        <begin position="235"/>
        <end position="251"/>
    </location>
</feature>
<comment type="subcellular location">
    <subcellularLocation>
        <location evidence="2">Endoplasmic reticulum membrane</location>
        <topology evidence="2">Multi-pass membrane protein</topology>
    </subcellularLocation>
</comment>
<dbReference type="PANTHER" id="PTHR11132">
    <property type="entry name" value="SOLUTE CARRIER FAMILY 35"/>
    <property type="match status" value="1"/>
</dbReference>
<evidence type="ECO:0000313" key="11">
    <source>
        <dbReference type="EMBL" id="ESZ91045.1"/>
    </source>
</evidence>
<gene>
    <name evidence="11" type="ORF">SBOR_8564</name>
</gene>
<dbReference type="InterPro" id="IPR050186">
    <property type="entry name" value="TPT_transporter"/>
</dbReference>
<comment type="function">
    <text evidence="1">Involved in the import of GDP-mannose from the cytoplasm into the Golgi lumen.</text>
</comment>
<evidence type="ECO:0000313" key="12">
    <source>
        <dbReference type="Proteomes" id="UP000019487"/>
    </source>
</evidence>
<feature type="transmembrane region" description="Helical" evidence="9">
    <location>
        <begin position="372"/>
        <end position="388"/>
    </location>
</feature>
<feature type="transmembrane region" description="Helical" evidence="9">
    <location>
        <begin position="427"/>
        <end position="447"/>
    </location>
</feature>
<protein>
    <recommendedName>
        <fullName evidence="10">Sugar phosphate transporter domain-containing protein</fullName>
    </recommendedName>
</protein>
<organism evidence="11 12">
    <name type="scientific">Sclerotinia borealis (strain F-4128)</name>
    <dbReference type="NCBI Taxonomy" id="1432307"/>
    <lineage>
        <taxon>Eukaryota</taxon>
        <taxon>Fungi</taxon>
        <taxon>Dikarya</taxon>
        <taxon>Ascomycota</taxon>
        <taxon>Pezizomycotina</taxon>
        <taxon>Leotiomycetes</taxon>
        <taxon>Helotiales</taxon>
        <taxon>Sclerotiniaceae</taxon>
        <taxon>Sclerotinia</taxon>
    </lineage>
</organism>
<evidence type="ECO:0000256" key="3">
    <source>
        <dbReference type="ARBA" id="ARBA00010425"/>
    </source>
</evidence>
<keyword evidence="7 9" id="KW-0472">Membrane</keyword>
<evidence type="ECO:0000256" key="5">
    <source>
        <dbReference type="ARBA" id="ARBA00022692"/>
    </source>
</evidence>
<evidence type="ECO:0000256" key="1">
    <source>
        <dbReference type="ARBA" id="ARBA00003420"/>
    </source>
</evidence>
<feature type="region of interest" description="Disordered" evidence="8">
    <location>
        <begin position="116"/>
        <end position="135"/>
    </location>
</feature>
<evidence type="ECO:0000256" key="7">
    <source>
        <dbReference type="ARBA" id="ARBA00023136"/>
    </source>
</evidence>